<protein>
    <submittedName>
        <fullName evidence="3">YqzL family protein</fullName>
    </submittedName>
</protein>
<name>A0A1I8BQ97_MELHA</name>
<accession>A0A1I8BQ97</accession>
<dbReference type="WBParaSite" id="MhA1_Contig363.frz3.gene21">
    <property type="protein sequence ID" value="MhA1_Contig363.frz3.gene21"/>
    <property type="gene ID" value="MhA1_Contig363.frz3.gene21"/>
</dbReference>
<evidence type="ECO:0000256" key="1">
    <source>
        <dbReference type="SAM" id="MobiDB-lite"/>
    </source>
</evidence>
<evidence type="ECO:0000313" key="2">
    <source>
        <dbReference type="Proteomes" id="UP000095281"/>
    </source>
</evidence>
<reference evidence="3" key="1">
    <citation type="submission" date="2016-11" db="UniProtKB">
        <authorList>
            <consortium name="WormBaseParasite"/>
        </authorList>
    </citation>
    <scope>IDENTIFICATION</scope>
</reference>
<dbReference type="AlphaFoldDB" id="A0A1I8BQ97"/>
<feature type="compositionally biased region" description="Basic and acidic residues" evidence="1">
    <location>
        <begin position="21"/>
        <end position="34"/>
    </location>
</feature>
<sequence>MNIPTMDKIFKFLNGNTDLSNFEKPEKEEHHQGESSHQGQEHGGIGPDLEQRREHEEAGPHGRQEHGEREGRRSQGLLRRFN</sequence>
<feature type="region of interest" description="Disordered" evidence="1">
    <location>
        <begin position="16"/>
        <end position="82"/>
    </location>
</feature>
<proteinExistence type="predicted"/>
<organism evidence="2 3">
    <name type="scientific">Meloidogyne hapla</name>
    <name type="common">Root-knot nematode worm</name>
    <dbReference type="NCBI Taxonomy" id="6305"/>
    <lineage>
        <taxon>Eukaryota</taxon>
        <taxon>Metazoa</taxon>
        <taxon>Ecdysozoa</taxon>
        <taxon>Nematoda</taxon>
        <taxon>Chromadorea</taxon>
        <taxon>Rhabditida</taxon>
        <taxon>Tylenchina</taxon>
        <taxon>Tylenchomorpha</taxon>
        <taxon>Tylenchoidea</taxon>
        <taxon>Meloidogynidae</taxon>
        <taxon>Meloidogyninae</taxon>
        <taxon>Meloidogyne</taxon>
    </lineage>
</organism>
<dbReference type="Proteomes" id="UP000095281">
    <property type="component" value="Unplaced"/>
</dbReference>
<evidence type="ECO:0000313" key="3">
    <source>
        <dbReference type="WBParaSite" id="MhA1_Contig363.frz3.gene21"/>
    </source>
</evidence>
<keyword evidence="2" id="KW-1185">Reference proteome</keyword>
<feature type="compositionally biased region" description="Basic and acidic residues" evidence="1">
    <location>
        <begin position="49"/>
        <end position="73"/>
    </location>
</feature>